<protein>
    <recommendedName>
        <fullName evidence="4">GAF domain-containing protein</fullName>
    </recommendedName>
</protein>
<gene>
    <name evidence="2" type="ORF">Micbo1qcDRAFT_161327</name>
</gene>
<feature type="non-terminal residue" evidence="2">
    <location>
        <position position="205"/>
    </location>
</feature>
<name>A0A136J881_9PEZI</name>
<dbReference type="InParanoid" id="A0A136J881"/>
<dbReference type="EMBL" id="KQ964248">
    <property type="protein sequence ID" value="KXJ93328.1"/>
    <property type="molecule type" value="Genomic_DNA"/>
</dbReference>
<keyword evidence="3" id="KW-1185">Reference proteome</keyword>
<evidence type="ECO:0000313" key="3">
    <source>
        <dbReference type="Proteomes" id="UP000070501"/>
    </source>
</evidence>
<dbReference type="AlphaFoldDB" id="A0A136J881"/>
<evidence type="ECO:0000313" key="2">
    <source>
        <dbReference type="EMBL" id="KXJ93328.1"/>
    </source>
</evidence>
<proteinExistence type="predicted"/>
<accession>A0A136J881</accession>
<feature type="compositionally biased region" description="Polar residues" evidence="1">
    <location>
        <begin position="170"/>
        <end position="179"/>
    </location>
</feature>
<sequence>MRCYAAVPIKSPRGANIGVISVYNQEPGPEGQDLSSNGSRALREASCAITQHMELQRATDGLRRNERMVRGLGSFVEGNSGMAFSERADNVSSFEDTGTEGSLNARQQFLQRRATDDDLATREFWNKIKSPESPSQSPASYFSQQPRAPSMANSPPLSMSSVPPAIPSVTGPSTGSIITVGSDMSEEDPFSGVKTIFSKAANVIR</sequence>
<dbReference type="Proteomes" id="UP000070501">
    <property type="component" value="Unassembled WGS sequence"/>
</dbReference>
<evidence type="ECO:0008006" key="4">
    <source>
        <dbReference type="Google" id="ProtNLM"/>
    </source>
</evidence>
<dbReference type="STRING" id="196109.A0A136J881"/>
<feature type="region of interest" description="Disordered" evidence="1">
    <location>
        <begin position="127"/>
        <end position="190"/>
    </location>
</feature>
<organism evidence="2 3">
    <name type="scientific">Microdochium bolleyi</name>
    <dbReference type="NCBI Taxonomy" id="196109"/>
    <lineage>
        <taxon>Eukaryota</taxon>
        <taxon>Fungi</taxon>
        <taxon>Dikarya</taxon>
        <taxon>Ascomycota</taxon>
        <taxon>Pezizomycotina</taxon>
        <taxon>Sordariomycetes</taxon>
        <taxon>Xylariomycetidae</taxon>
        <taxon>Xylariales</taxon>
        <taxon>Microdochiaceae</taxon>
        <taxon>Microdochium</taxon>
    </lineage>
</organism>
<evidence type="ECO:0000256" key="1">
    <source>
        <dbReference type="SAM" id="MobiDB-lite"/>
    </source>
</evidence>
<reference evidence="3" key="1">
    <citation type="submission" date="2016-02" db="EMBL/GenBank/DDBJ databases">
        <title>Draft genome sequence of Microdochium bolleyi, a fungal endophyte of beachgrass.</title>
        <authorList>
            <consortium name="DOE Joint Genome Institute"/>
            <person name="David A.S."/>
            <person name="May G."/>
            <person name="Haridas S."/>
            <person name="Lim J."/>
            <person name="Wang M."/>
            <person name="Labutti K."/>
            <person name="Lipzen A."/>
            <person name="Barry K."/>
            <person name="Grigoriev I.V."/>
        </authorList>
    </citation>
    <scope>NUCLEOTIDE SEQUENCE [LARGE SCALE GENOMIC DNA]</scope>
    <source>
        <strain evidence="3">J235TASD1</strain>
    </source>
</reference>
<dbReference type="OrthoDB" id="303614at2759"/>
<feature type="compositionally biased region" description="Polar residues" evidence="1">
    <location>
        <begin position="132"/>
        <end position="161"/>
    </location>
</feature>